<feature type="domain" description="CBM1" evidence="16">
    <location>
        <begin position="264"/>
        <end position="299"/>
    </location>
</feature>
<evidence type="ECO:0000256" key="5">
    <source>
        <dbReference type="ARBA" id="ARBA00023001"/>
    </source>
</evidence>
<comment type="catalytic activity">
    <reaction evidence="13">
        <text>[(1-&gt;4)-beta-D-glucosyl]n+m + reduced acceptor + O2 = 4-dehydro-beta-D-glucosyl-[(1-&gt;4)-beta-D-glucosyl]n-1 + [(1-&gt;4)-beta-D-glucosyl]m + acceptor + H2O.</text>
        <dbReference type="EC" id="1.14.99.56"/>
    </reaction>
</comment>
<evidence type="ECO:0000256" key="4">
    <source>
        <dbReference type="ARBA" id="ARBA00022729"/>
    </source>
</evidence>
<keyword evidence="6" id="KW-0560">Oxidoreductase</keyword>
<dbReference type="GO" id="GO:0004497">
    <property type="term" value="F:monooxygenase activity"/>
    <property type="evidence" value="ECO:0007669"/>
    <property type="project" value="UniProtKB-KW"/>
</dbReference>
<evidence type="ECO:0000256" key="11">
    <source>
        <dbReference type="ARBA" id="ARBA00023326"/>
    </source>
</evidence>
<evidence type="ECO:0000256" key="12">
    <source>
        <dbReference type="ARBA" id="ARBA00044502"/>
    </source>
</evidence>
<dbReference type="SUPFAM" id="SSF57180">
    <property type="entry name" value="Cellulose-binding domain"/>
    <property type="match status" value="1"/>
</dbReference>
<dbReference type="InterPro" id="IPR035971">
    <property type="entry name" value="CBD_sf"/>
</dbReference>
<dbReference type="Pfam" id="PF03443">
    <property type="entry name" value="AA9"/>
    <property type="match status" value="1"/>
</dbReference>
<evidence type="ECO:0000256" key="8">
    <source>
        <dbReference type="ARBA" id="ARBA00023033"/>
    </source>
</evidence>
<comment type="similarity">
    <text evidence="12">Belongs to the polysaccharide monooxygenase AA9 family.</text>
</comment>
<proteinExistence type="inferred from homology"/>
<dbReference type="InParanoid" id="A0A067MYB6"/>
<dbReference type="InterPro" id="IPR005103">
    <property type="entry name" value="AA9_LPMO"/>
</dbReference>
<evidence type="ECO:0000256" key="3">
    <source>
        <dbReference type="ARBA" id="ARBA00022723"/>
    </source>
</evidence>
<evidence type="ECO:0000256" key="1">
    <source>
        <dbReference type="ARBA" id="ARBA00004613"/>
    </source>
</evidence>
<keyword evidence="7" id="KW-0186">Copper</keyword>
<dbReference type="GO" id="GO:0030245">
    <property type="term" value="P:cellulose catabolic process"/>
    <property type="evidence" value="ECO:0007669"/>
    <property type="project" value="UniProtKB-UniRule"/>
</dbReference>
<keyword evidence="2 13" id="KW-0964">Secreted</keyword>
<keyword evidence="9 13" id="KW-1015">Disulfide bond</keyword>
<evidence type="ECO:0000256" key="15">
    <source>
        <dbReference type="SAM" id="SignalP"/>
    </source>
</evidence>
<dbReference type="PROSITE" id="PS51164">
    <property type="entry name" value="CBM1_2"/>
    <property type="match status" value="1"/>
</dbReference>
<comment type="subcellular location">
    <subcellularLocation>
        <location evidence="1 13">Secreted</location>
    </subcellularLocation>
</comment>
<keyword evidence="8" id="KW-0503">Monooxygenase</keyword>
<gene>
    <name evidence="17" type="ORF">BOTBODRAFT_445716</name>
</gene>
<evidence type="ECO:0000256" key="14">
    <source>
        <dbReference type="SAM" id="MobiDB-lite"/>
    </source>
</evidence>
<evidence type="ECO:0000256" key="2">
    <source>
        <dbReference type="ARBA" id="ARBA00022525"/>
    </source>
</evidence>
<keyword evidence="11 13" id="KW-0624">Polysaccharide degradation</keyword>
<evidence type="ECO:0000313" key="17">
    <source>
        <dbReference type="EMBL" id="KDQ19695.1"/>
    </source>
</evidence>
<dbReference type="Proteomes" id="UP000027195">
    <property type="component" value="Unassembled WGS sequence"/>
</dbReference>
<evidence type="ECO:0000259" key="16">
    <source>
        <dbReference type="PROSITE" id="PS51164"/>
    </source>
</evidence>
<dbReference type="Pfam" id="PF00734">
    <property type="entry name" value="CBM_1"/>
    <property type="match status" value="1"/>
</dbReference>
<dbReference type="EMBL" id="KL198019">
    <property type="protein sequence ID" value="KDQ19695.1"/>
    <property type="molecule type" value="Genomic_DNA"/>
</dbReference>
<dbReference type="EC" id="1.14.99.56" evidence="13"/>
<keyword evidence="10 13" id="KW-0119">Carbohydrate metabolism</keyword>
<dbReference type="PANTHER" id="PTHR33353">
    <property type="entry name" value="PUTATIVE (AFU_ORTHOLOGUE AFUA_1G12560)-RELATED"/>
    <property type="match status" value="1"/>
</dbReference>
<dbReference type="STRING" id="930990.A0A067MYB6"/>
<dbReference type="InterPro" id="IPR000254">
    <property type="entry name" value="CBD"/>
</dbReference>
<reference evidence="18" key="1">
    <citation type="journal article" date="2014" name="Proc. Natl. Acad. Sci. U.S.A.">
        <title>Extensive sampling of basidiomycete genomes demonstrates inadequacy of the white-rot/brown-rot paradigm for wood decay fungi.</title>
        <authorList>
            <person name="Riley R."/>
            <person name="Salamov A.A."/>
            <person name="Brown D.W."/>
            <person name="Nagy L.G."/>
            <person name="Floudas D."/>
            <person name="Held B.W."/>
            <person name="Levasseur A."/>
            <person name="Lombard V."/>
            <person name="Morin E."/>
            <person name="Otillar R."/>
            <person name="Lindquist E.A."/>
            <person name="Sun H."/>
            <person name="LaButti K.M."/>
            <person name="Schmutz J."/>
            <person name="Jabbour D."/>
            <person name="Luo H."/>
            <person name="Baker S.E."/>
            <person name="Pisabarro A.G."/>
            <person name="Walton J.D."/>
            <person name="Blanchette R.A."/>
            <person name="Henrissat B."/>
            <person name="Martin F."/>
            <person name="Cullen D."/>
            <person name="Hibbett D.S."/>
            <person name="Grigoriev I.V."/>
        </authorList>
    </citation>
    <scope>NUCLEOTIDE SEQUENCE [LARGE SCALE GENOMIC DNA]</scope>
    <source>
        <strain evidence="18">FD-172 SS1</strain>
    </source>
</reference>
<dbReference type="GO" id="GO:0046872">
    <property type="term" value="F:metal ion binding"/>
    <property type="evidence" value="ECO:0007669"/>
    <property type="project" value="UniProtKB-KW"/>
</dbReference>
<protein>
    <recommendedName>
        <fullName evidence="13">AA9 family lytic polysaccharide monooxygenase</fullName>
        <ecNumber evidence="13">1.14.99.56</ecNumber>
    </recommendedName>
    <alternativeName>
        <fullName evidence="13">Endo-beta-1,4-glucanase</fullName>
    </alternativeName>
    <alternativeName>
        <fullName evidence="13">Glycosyl hydrolase 61 family protein</fullName>
    </alternativeName>
</protein>
<dbReference type="PROSITE" id="PS00562">
    <property type="entry name" value="CBM1_1"/>
    <property type="match status" value="1"/>
</dbReference>
<feature type="chain" id="PRO_5001641734" description="AA9 family lytic polysaccharide monooxygenase" evidence="15">
    <location>
        <begin position="20"/>
        <end position="300"/>
    </location>
</feature>
<keyword evidence="18" id="KW-1185">Reference proteome</keyword>
<organism evidence="17 18">
    <name type="scientific">Botryobasidium botryosum (strain FD-172 SS1)</name>
    <dbReference type="NCBI Taxonomy" id="930990"/>
    <lineage>
        <taxon>Eukaryota</taxon>
        <taxon>Fungi</taxon>
        <taxon>Dikarya</taxon>
        <taxon>Basidiomycota</taxon>
        <taxon>Agaricomycotina</taxon>
        <taxon>Agaricomycetes</taxon>
        <taxon>Cantharellales</taxon>
        <taxon>Botryobasidiaceae</taxon>
        <taxon>Botryobasidium</taxon>
    </lineage>
</organism>
<evidence type="ECO:0000256" key="7">
    <source>
        <dbReference type="ARBA" id="ARBA00023008"/>
    </source>
</evidence>
<evidence type="ECO:0000313" key="18">
    <source>
        <dbReference type="Proteomes" id="UP000027195"/>
    </source>
</evidence>
<dbReference type="OrthoDB" id="2525337at2759"/>
<keyword evidence="4 15" id="KW-0732">Signal</keyword>
<dbReference type="InterPro" id="IPR049892">
    <property type="entry name" value="AA9"/>
</dbReference>
<dbReference type="CDD" id="cd21175">
    <property type="entry name" value="LPMO_AA9"/>
    <property type="match status" value="1"/>
</dbReference>
<dbReference type="GO" id="GO:0030248">
    <property type="term" value="F:cellulose binding"/>
    <property type="evidence" value="ECO:0007669"/>
    <property type="project" value="UniProtKB-UniRule"/>
</dbReference>
<dbReference type="GO" id="GO:0005576">
    <property type="term" value="C:extracellular region"/>
    <property type="evidence" value="ECO:0007669"/>
    <property type="project" value="UniProtKB-SubCell"/>
</dbReference>
<sequence length="300" mass="31580">MKYTHIIAALASLATTAQAHTRVWGIWLNGVDQGNGVDNYIRSPPTNDPVKDLNSQAMSCNVNNRPVSRTIDVKSGDTVTFEWFHDFRGDEIIATSHKGPVQVYIAPTSSNGAGNVWVKLFSEAYTGGSWAVDKLIAAKGQHSVKIPNLTAGTYLLRPEIPTLHEANVAWNTNNARGNQFYMNCVQIRVTSSGSVSLPSGIAFPGGYTYSTPGVVWNLYGTDNPANYQAPGPSVWSGSAGGNIGRAPPPGATTTTSGSSPTGGTGAPLYGQCGGIGWSGPTTCASGTCKVSNEYYSQCLP</sequence>
<feature type="signal peptide" evidence="15">
    <location>
        <begin position="1"/>
        <end position="19"/>
    </location>
</feature>
<dbReference type="GO" id="GO:0008810">
    <property type="term" value="F:cellulase activity"/>
    <property type="evidence" value="ECO:0007669"/>
    <property type="project" value="UniProtKB-UniRule"/>
</dbReference>
<evidence type="ECO:0000256" key="13">
    <source>
        <dbReference type="RuleBase" id="RU368122"/>
    </source>
</evidence>
<dbReference type="HOGENOM" id="CLU_031730_0_0_1"/>
<evidence type="ECO:0000256" key="10">
    <source>
        <dbReference type="ARBA" id="ARBA00023277"/>
    </source>
</evidence>
<name>A0A067MYB6_BOTB1</name>
<dbReference type="Gene3D" id="2.70.50.70">
    <property type="match status" value="1"/>
</dbReference>
<comment type="domain">
    <text evidence="13">Has a modular structure: an endo-beta-1,4-glucanase catalytic module at the N-terminus, a linker rich in serines and threonines, and a C-terminal carbohydrate-binding module (CBM).</text>
</comment>
<dbReference type="AlphaFoldDB" id="A0A067MYB6"/>
<keyword evidence="5 13" id="KW-0136">Cellulose degradation</keyword>
<feature type="region of interest" description="Disordered" evidence="14">
    <location>
        <begin position="236"/>
        <end position="263"/>
    </location>
</feature>
<dbReference type="PANTHER" id="PTHR33353:SF17">
    <property type="entry name" value="ENDO-BETA-1,4-GLUCANASE D"/>
    <property type="match status" value="1"/>
</dbReference>
<comment type="function">
    <text evidence="13">Lytic polysaccharide monooxygenase (LMPO) that depolymerizes crystalline and amorphous polysaccharides via the oxidation of scissile alpha- or beta-(1-4)-glycosidic bonds, yielding C1 and/or C4 oxidation products. Catalysis by LPMOs requires the reduction of the active-site copper from Cu(II) to Cu(I) by a reducing agent and H(2)O(2) or O(2) as a cosubstrate.</text>
</comment>
<accession>A0A067MYB6</accession>
<evidence type="ECO:0000256" key="9">
    <source>
        <dbReference type="ARBA" id="ARBA00023157"/>
    </source>
</evidence>
<evidence type="ECO:0000256" key="6">
    <source>
        <dbReference type="ARBA" id="ARBA00023002"/>
    </source>
</evidence>
<dbReference type="SMART" id="SM00236">
    <property type="entry name" value="fCBD"/>
    <property type="match status" value="1"/>
</dbReference>
<keyword evidence="3" id="KW-0479">Metal-binding</keyword>